<dbReference type="PROSITE" id="PS51737">
    <property type="entry name" value="RECOMBINASE_DNA_BIND"/>
    <property type="match status" value="1"/>
</dbReference>
<gene>
    <name evidence="4" type="ORF">Z955_07170</name>
</gene>
<dbReference type="PANTHER" id="PTHR30461:SF23">
    <property type="entry name" value="DNA RECOMBINASE-RELATED"/>
    <property type="match status" value="1"/>
</dbReference>
<evidence type="ECO:0000256" key="1">
    <source>
        <dbReference type="SAM" id="Coils"/>
    </source>
</evidence>
<dbReference type="RefSeq" id="WP_039259479.1">
    <property type="nucleotide sequence ID" value="NZ_JDRY01000033.1"/>
</dbReference>
<dbReference type="InterPro" id="IPR038109">
    <property type="entry name" value="DNA_bind_recomb_sf"/>
</dbReference>
<dbReference type="PROSITE" id="PS51736">
    <property type="entry name" value="RECOMBINASES_3"/>
    <property type="match status" value="1"/>
</dbReference>
<evidence type="ECO:0000313" key="4">
    <source>
        <dbReference type="EMBL" id="KGM99594.1"/>
    </source>
</evidence>
<dbReference type="Gene3D" id="3.40.50.1390">
    <property type="entry name" value="Resolvase, N-terminal catalytic domain"/>
    <property type="match status" value="1"/>
</dbReference>
<dbReference type="CDD" id="cd00338">
    <property type="entry name" value="Ser_Recombinase"/>
    <property type="match status" value="1"/>
</dbReference>
<dbReference type="GO" id="GO:0000150">
    <property type="term" value="F:DNA strand exchange activity"/>
    <property type="evidence" value="ECO:0007669"/>
    <property type="project" value="InterPro"/>
</dbReference>
<dbReference type="Pfam" id="PF13408">
    <property type="entry name" value="Zn_ribbon_recom"/>
    <property type="match status" value="1"/>
</dbReference>
<feature type="domain" description="Recombinase" evidence="3">
    <location>
        <begin position="186"/>
        <end position="312"/>
    </location>
</feature>
<reference evidence="4 5" key="1">
    <citation type="submission" date="2014-01" db="EMBL/GenBank/DDBJ databases">
        <title>Plasmidome dynamics in the species complex Clostridium novyi sensu lato converts strains of independent lineages into distinctly different pathogens.</title>
        <authorList>
            <person name="Skarin H."/>
            <person name="Segerman B."/>
        </authorList>
    </citation>
    <scope>NUCLEOTIDE SEQUENCE [LARGE SCALE GENOMIC DNA]</scope>
    <source>
        <strain evidence="4 5">DC5</strain>
    </source>
</reference>
<dbReference type="InterPro" id="IPR006119">
    <property type="entry name" value="Resolv_N"/>
</dbReference>
<dbReference type="SUPFAM" id="SSF53041">
    <property type="entry name" value="Resolvase-like"/>
    <property type="match status" value="1"/>
</dbReference>
<dbReference type="GO" id="GO:0003677">
    <property type="term" value="F:DNA binding"/>
    <property type="evidence" value="ECO:0007669"/>
    <property type="project" value="InterPro"/>
</dbReference>
<dbReference type="SMART" id="SM00857">
    <property type="entry name" value="Resolvase"/>
    <property type="match status" value="1"/>
</dbReference>
<dbReference type="Proteomes" id="UP000030014">
    <property type="component" value="Unassembled WGS sequence"/>
</dbReference>
<evidence type="ECO:0000259" key="3">
    <source>
        <dbReference type="PROSITE" id="PS51737"/>
    </source>
</evidence>
<feature type="domain" description="Resolvase/invertase-type recombinase catalytic" evidence="2">
    <location>
        <begin position="29"/>
        <end position="177"/>
    </location>
</feature>
<dbReference type="Gene3D" id="3.90.1750.20">
    <property type="entry name" value="Putative Large Serine Recombinase, Chain B, Domain 2"/>
    <property type="match status" value="1"/>
</dbReference>
<organism evidence="4 5">
    <name type="scientific">Clostridium botulinum C/D str. DC5</name>
    <dbReference type="NCBI Taxonomy" id="1443128"/>
    <lineage>
        <taxon>Bacteria</taxon>
        <taxon>Bacillati</taxon>
        <taxon>Bacillota</taxon>
        <taxon>Clostridia</taxon>
        <taxon>Eubacteriales</taxon>
        <taxon>Clostridiaceae</taxon>
        <taxon>Clostridium</taxon>
    </lineage>
</organism>
<proteinExistence type="predicted"/>
<dbReference type="InterPro" id="IPR011109">
    <property type="entry name" value="DNA_bind_recombinase_dom"/>
</dbReference>
<evidence type="ECO:0000259" key="2">
    <source>
        <dbReference type="PROSITE" id="PS51736"/>
    </source>
</evidence>
<keyword evidence="1" id="KW-0175">Coiled coil</keyword>
<dbReference type="EMBL" id="JDRY01000033">
    <property type="protein sequence ID" value="KGM99594.1"/>
    <property type="molecule type" value="Genomic_DNA"/>
</dbReference>
<accession>A0A0A0IDR4</accession>
<dbReference type="InterPro" id="IPR050639">
    <property type="entry name" value="SSR_resolvase"/>
</dbReference>
<dbReference type="Pfam" id="PF00239">
    <property type="entry name" value="Resolvase"/>
    <property type="match status" value="1"/>
</dbReference>
<sequence>MSTARSVTVIPPIVSKFTSGTTRAITLKRVAAYARVSTDNDEQLSSYEAQVDYYTRQIKSNPTWDFVNVYSDEGISATSTKKREGFNRMITDALKGKIDLIITKSVSRFARNTVDTLTTVRKLKEKGVEVYFEKENIYTLDSKGELLITIMSSLAQEESRSISENVTWGQRKRFADGKVSLPYKQFLGYEKGEDGLPKIVEKEAKVVRLIYKLFLEGKTPSGIARYLTENKIPTPAGKEVWQPTTVKSILQNEKYKGDAILQKSFTVDFLTKKKKKNEGEIPQYYVENSHPAIISSEVFDLAQQEMKKRKKVKGYKTSGSCFSSKIVCGECGSFYGSKVWHSNSKYRRAIWQCNSKFKNHKKCNTPHLYEDKIKQVFVEVFNSLIENKEEILKDYEDIIQALTDTSELDKERVKLQNELEIVTEMLKKCVEENAHTVLNQEEYEEKYKVLAERYESINNEIEGIDEKRLERSAKKENITVFIKEFEQRKDLITEFDEGLWKSTIEKIVVNKEDKITFIFKDGMEIEWDI</sequence>
<comment type="caution">
    <text evidence="4">The sequence shown here is derived from an EMBL/GenBank/DDBJ whole genome shotgun (WGS) entry which is preliminary data.</text>
</comment>
<dbReference type="InterPro" id="IPR036162">
    <property type="entry name" value="Resolvase-like_N_sf"/>
</dbReference>
<dbReference type="PANTHER" id="PTHR30461">
    <property type="entry name" value="DNA-INVERTASE FROM LAMBDOID PROPHAGE"/>
    <property type="match status" value="1"/>
</dbReference>
<protein>
    <submittedName>
        <fullName evidence="4">Recombinase</fullName>
    </submittedName>
</protein>
<dbReference type="InterPro" id="IPR025827">
    <property type="entry name" value="Zn_ribbon_recom_dom"/>
</dbReference>
<feature type="coiled-coil region" evidence="1">
    <location>
        <begin position="385"/>
        <end position="467"/>
    </location>
</feature>
<dbReference type="AlphaFoldDB" id="A0A0A0IDR4"/>
<dbReference type="Pfam" id="PF07508">
    <property type="entry name" value="Recombinase"/>
    <property type="match status" value="1"/>
</dbReference>
<evidence type="ECO:0000313" key="5">
    <source>
        <dbReference type="Proteomes" id="UP000030014"/>
    </source>
</evidence>
<name>A0A0A0IDR4_CLOBO</name>